<gene>
    <name evidence="1" type="ORF">SAMN02982985_02237</name>
</gene>
<dbReference type="Proteomes" id="UP000199470">
    <property type="component" value="Unassembled WGS sequence"/>
</dbReference>
<sequence length="136" mass="15062">MDEEIAQWLREQPLDEPVEIDGEFVYLAPRQDGAELGAILVHAYSPAQLQEALRLGFQSALHFDAGLGHTADGRNLVLTRWLPRVDGWIDAAAQLEQLLDQLAMWRAALGPRQAALPGAEQRSEQRLRQMLSGAAP</sequence>
<dbReference type="OrthoDB" id="8720096at2"/>
<keyword evidence="2" id="KW-1185">Reference proteome</keyword>
<evidence type="ECO:0000313" key="2">
    <source>
        <dbReference type="Proteomes" id="UP000199470"/>
    </source>
</evidence>
<protein>
    <recommendedName>
        <fullName evidence="3">Tir chaperone protein (CesT) family protein</fullName>
    </recommendedName>
</protein>
<evidence type="ECO:0000313" key="1">
    <source>
        <dbReference type="EMBL" id="SFL98115.1"/>
    </source>
</evidence>
<reference evidence="1 2" key="1">
    <citation type="submission" date="2016-10" db="EMBL/GenBank/DDBJ databases">
        <authorList>
            <person name="de Groot N.N."/>
        </authorList>
    </citation>
    <scope>NUCLEOTIDE SEQUENCE [LARGE SCALE GENOMIC DNA]</scope>
    <source>
        <strain evidence="1 2">ATCC 43154</strain>
    </source>
</reference>
<name>A0A1I4M543_9BURK</name>
<evidence type="ECO:0008006" key="3">
    <source>
        <dbReference type="Google" id="ProtNLM"/>
    </source>
</evidence>
<dbReference type="RefSeq" id="WP_093387533.1">
    <property type="nucleotide sequence ID" value="NZ_FOTW01000010.1"/>
</dbReference>
<organism evidence="1 2">
    <name type="scientific">Rugamonas rubra</name>
    <dbReference type="NCBI Taxonomy" id="758825"/>
    <lineage>
        <taxon>Bacteria</taxon>
        <taxon>Pseudomonadati</taxon>
        <taxon>Pseudomonadota</taxon>
        <taxon>Betaproteobacteria</taxon>
        <taxon>Burkholderiales</taxon>
        <taxon>Oxalobacteraceae</taxon>
        <taxon>Telluria group</taxon>
        <taxon>Rugamonas</taxon>
    </lineage>
</organism>
<accession>A0A1I4M543</accession>
<dbReference type="EMBL" id="FOTW01000010">
    <property type="protein sequence ID" value="SFL98115.1"/>
    <property type="molecule type" value="Genomic_DNA"/>
</dbReference>
<dbReference type="AlphaFoldDB" id="A0A1I4M543"/>
<proteinExistence type="predicted"/>
<dbReference type="STRING" id="758825.SAMN02982985_02237"/>